<proteinExistence type="predicted"/>
<name>A0A1G2R9F2_9BACT</name>
<dbReference type="InterPro" id="IPR023214">
    <property type="entry name" value="HAD_sf"/>
</dbReference>
<gene>
    <name evidence="1" type="ORF">A3J68_00780</name>
</gene>
<dbReference type="AlphaFoldDB" id="A0A1G2R9F2"/>
<accession>A0A1G2R9F2</accession>
<dbReference type="Gene3D" id="3.40.50.1000">
    <property type="entry name" value="HAD superfamily/HAD-like"/>
    <property type="match status" value="1"/>
</dbReference>
<protein>
    <recommendedName>
        <fullName evidence="3">Nucleotidase</fullName>
    </recommendedName>
</protein>
<organism evidence="1 2">
    <name type="scientific">Candidatus Wildermuthbacteria bacterium RIFCSPHIGHO2_02_FULL_48_16</name>
    <dbReference type="NCBI Taxonomy" id="1802453"/>
    <lineage>
        <taxon>Bacteria</taxon>
        <taxon>Candidatus Wildermuthiibacteriota</taxon>
    </lineage>
</organism>
<dbReference type="SUPFAM" id="SSF56784">
    <property type="entry name" value="HAD-like"/>
    <property type="match status" value="1"/>
</dbReference>
<evidence type="ECO:0000313" key="2">
    <source>
        <dbReference type="Proteomes" id="UP000178529"/>
    </source>
</evidence>
<evidence type="ECO:0000313" key="1">
    <source>
        <dbReference type="EMBL" id="OHA68882.1"/>
    </source>
</evidence>
<sequence>MPAVREVLGVDIGGVIIDRARNDETIASFFDEDYLQTPAIPGAFDALRQLVKQRFGPNVFLVSRCKRGTPLNKGVLEKTEEWLAYHGFFDYTGINPENVRFCDQPFQKAGICREQGITYFVDDRLSVLAHMVSVVPNLFLFRPNMVEVRRSGRSLYGIQRVNSWQEVLKYLLPEGQLAVTG</sequence>
<reference evidence="1 2" key="1">
    <citation type="journal article" date="2016" name="Nat. Commun.">
        <title>Thousands of microbial genomes shed light on interconnected biogeochemical processes in an aquifer system.</title>
        <authorList>
            <person name="Anantharaman K."/>
            <person name="Brown C.T."/>
            <person name="Hug L.A."/>
            <person name="Sharon I."/>
            <person name="Castelle C.J."/>
            <person name="Probst A.J."/>
            <person name="Thomas B.C."/>
            <person name="Singh A."/>
            <person name="Wilkins M.J."/>
            <person name="Karaoz U."/>
            <person name="Brodie E.L."/>
            <person name="Williams K.H."/>
            <person name="Hubbard S.S."/>
            <person name="Banfield J.F."/>
        </authorList>
    </citation>
    <scope>NUCLEOTIDE SEQUENCE [LARGE SCALE GENOMIC DNA]</scope>
</reference>
<dbReference type="Proteomes" id="UP000178529">
    <property type="component" value="Unassembled WGS sequence"/>
</dbReference>
<dbReference type="InterPro" id="IPR036412">
    <property type="entry name" value="HAD-like_sf"/>
</dbReference>
<comment type="caution">
    <text evidence="1">The sequence shown here is derived from an EMBL/GenBank/DDBJ whole genome shotgun (WGS) entry which is preliminary data.</text>
</comment>
<dbReference type="EMBL" id="MHTY01000012">
    <property type="protein sequence ID" value="OHA68882.1"/>
    <property type="molecule type" value="Genomic_DNA"/>
</dbReference>
<evidence type="ECO:0008006" key="3">
    <source>
        <dbReference type="Google" id="ProtNLM"/>
    </source>
</evidence>